<dbReference type="Proteomes" id="UP000308489">
    <property type="component" value="Chromosome 1"/>
</dbReference>
<evidence type="ECO:0000259" key="1">
    <source>
        <dbReference type="PROSITE" id="PS50943"/>
    </source>
</evidence>
<dbReference type="RefSeq" id="WP_171012046.1">
    <property type="nucleotide sequence ID" value="NZ_CBCSDB010000014.1"/>
</dbReference>
<keyword evidence="3" id="KW-1185">Reference proteome</keyword>
<organism evidence="2 3">
    <name type="scientific">Hathewaya histolytica</name>
    <name type="common">Clostridium histolyticum</name>
    <dbReference type="NCBI Taxonomy" id="1498"/>
    <lineage>
        <taxon>Bacteria</taxon>
        <taxon>Bacillati</taxon>
        <taxon>Bacillota</taxon>
        <taxon>Clostridia</taxon>
        <taxon>Eubacteriales</taxon>
        <taxon>Clostridiaceae</taxon>
        <taxon>Hathewaya</taxon>
    </lineage>
</organism>
<dbReference type="PROSITE" id="PS50293">
    <property type="entry name" value="TPR_REGION"/>
    <property type="match status" value="1"/>
</dbReference>
<dbReference type="InterPro" id="IPR010982">
    <property type="entry name" value="Lambda_DNA-bd_dom_sf"/>
</dbReference>
<evidence type="ECO:0000313" key="2">
    <source>
        <dbReference type="EMBL" id="VTQ93511.1"/>
    </source>
</evidence>
<name>A0A4U9RPU9_HATHI</name>
<dbReference type="SUPFAM" id="SSF47413">
    <property type="entry name" value="lambda repressor-like DNA-binding domains"/>
    <property type="match status" value="1"/>
</dbReference>
<sequence length="423" mass="50716">MEILSTGEKIKKSRVYKGLTLKELCGDKISVSKMSCIENNKIKPDLWVLEFTSNKLNIDYNYLKKDVEDHLKENLELIETYPLDMEGYEKKLKYNLEYSQDYNYPQISMKIMHLLFQYYLNNNDIQSLEELQCTYYDIYQKAYSIENQEIYYMDMANYLYMSKEYVQAANYYDNVIKSITSREDCNVEYYTLLVKAIYKEAYCYVKQKDYEKAYELAMKISDYMEHIDDQLLKANCYHMMAFLCLRMNDDRFLAYEKKSLRLYKEKHFDKVKAFNEYADIMIELGLMSEGMEYIEKALKVCPDEPKERVVEYKLMLTETLIKGNFITKAEEINSEILNIAIELNNLIFIEKAYHNKSIICMMQDNDYSAEMYMNLSLDALVKFGTKKQLYNRYLELGKMYYKFNNTMEALKYFNLAIKMEKYI</sequence>
<dbReference type="AlphaFoldDB" id="A0A4U9RPU9"/>
<dbReference type="SMART" id="SM00028">
    <property type="entry name" value="TPR"/>
    <property type="match status" value="4"/>
</dbReference>
<dbReference type="Gene3D" id="1.10.260.40">
    <property type="entry name" value="lambda repressor-like DNA-binding domains"/>
    <property type="match status" value="1"/>
</dbReference>
<dbReference type="Gene3D" id="1.25.40.10">
    <property type="entry name" value="Tetratricopeptide repeat domain"/>
    <property type="match status" value="2"/>
</dbReference>
<evidence type="ECO:0000313" key="3">
    <source>
        <dbReference type="Proteomes" id="UP000308489"/>
    </source>
</evidence>
<proteinExistence type="predicted"/>
<dbReference type="KEGG" id="hhw:NCTC503_02126"/>
<dbReference type="PROSITE" id="PS50943">
    <property type="entry name" value="HTH_CROC1"/>
    <property type="match status" value="1"/>
</dbReference>
<protein>
    <submittedName>
        <fullName evidence="2">Tetratricopeptide repeat protein</fullName>
    </submittedName>
</protein>
<gene>
    <name evidence="2" type="ORF">NCTC503_02126</name>
</gene>
<dbReference type="EMBL" id="LR590481">
    <property type="protein sequence ID" value="VTQ93511.1"/>
    <property type="molecule type" value="Genomic_DNA"/>
</dbReference>
<feature type="domain" description="HTH cro/C1-type" evidence="1">
    <location>
        <begin position="10"/>
        <end position="63"/>
    </location>
</feature>
<dbReference type="SUPFAM" id="SSF48452">
    <property type="entry name" value="TPR-like"/>
    <property type="match status" value="2"/>
</dbReference>
<dbReference type="CDD" id="cd00093">
    <property type="entry name" value="HTH_XRE"/>
    <property type="match status" value="1"/>
</dbReference>
<dbReference type="GO" id="GO:0003677">
    <property type="term" value="F:DNA binding"/>
    <property type="evidence" value="ECO:0007669"/>
    <property type="project" value="InterPro"/>
</dbReference>
<dbReference type="InterPro" id="IPR011990">
    <property type="entry name" value="TPR-like_helical_dom_sf"/>
</dbReference>
<reference evidence="2 3" key="1">
    <citation type="submission" date="2019-05" db="EMBL/GenBank/DDBJ databases">
        <authorList>
            <consortium name="Pathogen Informatics"/>
        </authorList>
    </citation>
    <scope>NUCLEOTIDE SEQUENCE [LARGE SCALE GENOMIC DNA]</scope>
    <source>
        <strain evidence="2 3">NCTC503</strain>
    </source>
</reference>
<accession>A0A4U9RPU9</accession>
<dbReference type="InterPro" id="IPR001387">
    <property type="entry name" value="Cro/C1-type_HTH"/>
</dbReference>
<dbReference type="InterPro" id="IPR019734">
    <property type="entry name" value="TPR_rpt"/>
</dbReference>